<dbReference type="InterPro" id="IPR016093">
    <property type="entry name" value="MIR_motif"/>
</dbReference>
<keyword evidence="2" id="KW-0677">Repeat</keyword>
<protein>
    <submittedName>
        <fullName evidence="5">Stromal cell-derived factor 2-like protein</fullName>
    </submittedName>
</protein>
<comment type="caution">
    <text evidence="5">The sequence shown here is derived from an EMBL/GenBank/DDBJ whole genome shotgun (WGS) entry which is preliminary data.</text>
</comment>
<keyword evidence="1 3" id="KW-0732">Signal</keyword>
<name>A0AAV7Z9B0_9EUKA</name>
<evidence type="ECO:0000313" key="5">
    <source>
        <dbReference type="EMBL" id="KAJ3438623.1"/>
    </source>
</evidence>
<dbReference type="SMART" id="SM00472">
    <property type="entry name" value="MIR"/>
    <property type="match status" value="3"/>
</dbReference>
<dbReference type="SUPFAM" id="SSF82109">
    <property type="entry name" value="MIR domain"/>
    <property type="match status" value="1"/>
</dbReference>
<evidence type="ECO:0000259" key="4">
    <source>
        <dbReference type="PROSITE" id="PS50919"/>
    </source>
</evidence>
<accession>A0AAV7Z9B0</accession>
<reference evidence="5" key="1">
    <citation type="submission" date="2022-08" db="EMBL/GenBank/DDBJ databases">
        <title>Novel sulphate-reducing endosymbionts in the free-living metamonad Anaeramoeba.</title>
        <authorList>
            <person name="Jerlstrom-Hultqvist J."/>
            <person name="Cepicka I."/>
            <person name="Gallot-Lavallee L."/>
            <person name="Salas-Leiva D."/>
            <person name="Curtis B.A."/>
            <person name="Zahonova K."/>
            <person name="Pipaliya S."/>
            <person name="Dacks J."/>
            <person name="Roger A.J."/>
        </authorList>
    </citation>
    <scope>NUCLEOTIDE SEQUENCE</scope>
    <source>
        <strain evidence="5">Busselton2</strain>
    </source>
</reference>
<dbReference type="PANTHER" id="PTHR46809:SF2">
    <property type="entry name" value="GH21273P"/>
    <property type="match status" value="1"/>
</dbReference>
<gene>
    <name evidence="5" type="ORF">M0812_14633</name>
</gene>
<feature type="domain" description="MIR" evidence="4">
    <location>
        <begin position="88"/>
        <end position="143"/>
    </location>
</feature>
<dbReference type="EMBL" id="JANTQA010000032">
    <property type="protein sequence ID" value="KAJ3438623.1"/>
    <property type="molecule type" value="Genomic_DNA"/>
</dbReference>
<proteinExistence type="predicted"/>
<feature type="chain" id="PRO_5043854781" evidence="3">
    <location>
        <begin position="23"/>
        <end position="209"/>
    </location>
</feature>
<organism evidence="5 6">
    <name type="scientific">Anaeramoeba flamelloides</name>
    <dbReference type="NCBI Taxonomy" id="1746091"/>
    <lineage>
        <taxon>Eukaryota</taxon>
        <taxon>Metamonada</taxon>
        <taxon>Anaeramoebidae</taxon>
        <taxon>Anaeramoeba</taxon>
    </lineage>
</organism>
<evidence type="ECO:0000313" key="6">
    <source>
        <dbReference type="Proteomes" id="UP001146793"/>
    </source>
</evidence>
<dbReference type="Proteomes" id="UP001146793">
    <property type="component" value="Unassembled WGS sequence"/>
</dbReference>
<dbReference type="Gene3D" id="2.80.10.50">
    <property type="match status" value="1"/>
</dbReference>
<dbReference type="PROSITE" id="PS50919">
    <property type="entry name" value="MIR"/>
    <property type="match status" value="2"/>
</dbReference>
<sequence length="209" mass="23774">MKIFNAFAFCLFCLLYINSSFCEDEQVPVTCGSIIRLQNLETLNHLHSHNINYGSGSRQQSVTGLRNTDDTGSLWLVKGKHGTECPQGRILANGDIIRLEHLTTRKNLHSHQYKSPLSNNQEVSAFGQNSRGDSGDNFELVLENRKWYRDEEIILKHESTNSYLADSSIQYGKPVQGQTEICTLKNKDPQSTKWKATYGIYFPAERNEI</sequence>
<dbReference type="Pfam" id="PF02815">
    <property type="entry name" value="MIR"/>
    <property type="match status" value="1"/>
</dbReference>
<feature type="domain" description="MIR" evidence="4">
    <location>
        <begin position="26"/>
        <end position="80"/>
    </location>
</feature>
<evidence type="ECO:0000256" key="1">
    <source>
        <dbReference type="ARBA" id="ARBA00022729"/>
    </source>
</evidence>
<feature type="signal peptide" evidence="3">
    <location>
        <begin position="1"/>
        <end position="22"/>
    </location>
</feature>
<dbReference type="PANTHER" id="PTHR46809">
    <property type="entry name" value="STROMAL CELL-DERIVED FACTOR 2-LIKE PROTEIN"/>
    <property type="match status" value="1"/>
</dbReference>
<dbReference type="AlphaFoldDB" id="A0AAV7Z9B0"/>
<dbReference type="InterPro" id="IPR036300">
    <property type="entry name" value="MIR_dom_sf"/>
</dbReference>
<evidence type="ECO:0000256" key="2">
    <source>
        <dbReference type="ARBA" id="ARBA00022737"/>
    </source>
</evidence>
<evidence type="ECO:0000256" key="3">
    <source>
        <dbReference type="SAM" id="SignalP"/>
    </source>
</evidence>